<dbReference type="CDD" id="cd03109">
    <property type="entry name" value="DTBS"/>
    <property type="match status" value="1"/>
</dbReference>
<dbReference type="SUPFAM" id="SSF52540">
    <property type="entry name" value="P-loop containing nucleoside triphosphate hydrolases"/>
    <property type="match status" value="1"/>
</dbReference>
<accession>C3J8R2</accession>
<dbReference type="GeneID" id="93364959"/>
<comment type="catalytic activity">
    <reaction evidence="8">
        <text>(7R,8S)-8-amino-7-(carboxyamino)nonanoate + ATP = (4R,5S)-dethiobiotin + ADP + phosphate + H(+)</text>
        <dbReference type="Rhea" id="RHEA:63684"/>
        <dbReference type="ChEBI" id="CHEBI:15378"/>
        <dbReference type="ChEBI" id="CHEBI:30616"/>
        <dbReference type="ChEBI" id="CHEBI:43474"/>
        <dbReference type="ChEBI" id="CHEBI:149470"/>
        <dbReference type="ChEBI" id="CHEBI:149473"/>
        <dbReference type="ChEBI" id="CHEBI:456216"/>
    </reaction>
</comment>
<dbReference type="Pfam" id="PF13500">
    <property type="entry name" value="AAA_26"/>
    <property type="match status" value="1"/>
</dbReference>
<dbReference type="RefSeq" id="WP_004332509.1">
    <property type="nucleotide sequence ID" value="NZ_ACNN01000007.1"/>
</dbReference>
<sequence length="223" mass="24919">MDSNKVLFVSGIDTGVGKTYATGVLLREMREKGLRVISQKPVQTGCKGRSEDLDVHDALAPHLDPEQRAEPYRCSYLYKYPASPHLSAQLEQRPIDPKKIDSDTQELLSQGYDRILMEGAGGLMVPLTPELLTLDFIAQRGYPVALVTSGRLGSINHTLLSLQALQDREIPVERVIYNHYPPEESPIAQETIAYLRHYLASCFPSTLWQEIGYETLDSSSSDK</sequence>
<keyword evidence="7 9" id="KW-0460">Magnesium</keyword>
<evidence type="ECO:0000256" key="4">
    <source>
        <dbReference type="ARBA" id="ARBA00022741"/>
    </source>
</evidence>
<feature type="binding site" evidence="9">
    <location>
        <begin position="118"/>
        <end position="121"/>
    </location>
    <ligand>
        <name>ATP</name>
        <dbReference type="ChEBI" id="CHEBI:30616"/>
    </ligand>
</feature>
<evidence type="ECO:0000256" key="2">
    <source>
        <dbReference type="ARBA" id="ARBA00022598"/>
    </source>
</evidence>
<proteinExistence type="inferred from homology"/>
<dbReference type="STRING" id="553175.POREN0001_0581"/>
<comment type="function">
    <text evidence="9">Catalyzes a mechanistically unusual reaction, the ATP-dependent insertion of CO2 between the N7 and N8 nitrogen atoms of 7,8-diaminopelargonic acid (DAPA, also called 7,8-diammoniononanoate) to form a ureido ring.</text>
</comment>
<dbReference type="GO" id="GO:0005829">
    <property type="term" value="C:cytosol"/>
    <property type="evidence" value="ECO:0007669"/>
    <property type="project" value="TreeGrafter"/>
</dbReference>
<dbReference type="EC" id="6.3.3.3" evidence="9"/>
<dbReference type="eggNOG" id="COG0132">
    <property type="taxonomic scope" value="Bacteria"/>
</dbReference>
<evidence type="ECO:0000256" key="8">
    <source>
        <dbReference type="ARBA" id="ARBA00047386"/>
    </source>
</evidence>
<protein>
    <recommendedName>
        <fullName evidence="9">ATP-dependent dethiobiotin synthetase BioD</fullName>
        <ecNumber evidence="9">6.3.3.3</ecNumber>
    </recommendedName>
    <alternativeName>
        <fullName evidence="9">DTB synthetase</fullName>
        <shortName evidence="9">DTBS</shortName>
    </alternativeName>
    <alternativeName>
        <fullName evidence="9">Dethiobiotin synthase</fullName>
    </alternativeName>
</protein>
<dbReference type="HAMAP" id="MF_00336">
    <property type="entry name" value="BioD"/>
    <property type="match status" value="1"/>
</dbReference>
<feature type="binding site" evidence="9">
    <location>
        <begin position="15"/>
        <end position="20"/>
    </location>
    <ligand>
        <name>ATP</name>
        <dbReference type="ChEBI" id="CHEBI:30616"/>
    </ligand>
</feature>
<evidence type="ECO:0000256" key="5">
    <source>
        <dbReference type="ARBA" id="ARBA00022756"/>
    </source>
</evidence>
<comment type="pathway">
    <text evidence="9">Cofactor biosynthesis; biotin biosynthesis; biotin from 7,8-diaminononanoate: step 1/2.</text>
</comment>
<keyword evidence="11" id="KW-1185">Reference proteome</keyword>
<comment type="caution">
    <text evidence="10">The sequence shown here is derived from an EMBL/GenBank/DDBJ whole genome shotgun (WGS) entry which is preliminary data.</text>
</comment>
<feature type="binding site" evidence="9">
    <location>
        <position position="44"/>
    </location>
    <ligand>
        <name>substrate</name>
    </ligand>
</feature>
<comment type="similarity">
    <text evidence="9">Belongs to the dethiobiotin synthetase family.</text>
</comment>
<dbReference type="PANTHER" id="PTHR43210">
    <property type="entry name" value="DETHIOBIOTIN SYNTHETASE"/>
    <property type="match status" value="1"/>
</dbReference>
<feature type="binding site" evidence="9">
    <location>
        <position position="118"/>
    </location>
    <ligand>
        <name>Mg(2+)</name>
        <dbReference type="ChEBI" id="CHEBI:18420"/>
    </ligand>
</feature>
<comment type="caution">
    <text evidence="9">Lacks conserved residue(s) required for the propagation of feature annotation.</text>
</comment>
<dbReference type="GO" id="GO:0009102">
    <property type="term" value="P:biotin biosynthetic process"/>
    <property type="evidence" value="ECO:0007669"/>
    <property type="project" value="UniProtKB-UniRule"/>
</dbReference>
<feature type="binding site" evidence="9">
    <location>
        <position position="19"/>
    </location>
    <ligand>
        <name>Mg(2+)</name>
        <dbReference type="ChEBI" id="CHEBI:18420"/>
    </ligand>
</feature>
<evidence type="ECO:0000256" key="9">
    <source>
        <dbReference type="HAMAP-Rule" id="MF_00336"/>
    </source>
</evidence>
<dbReference type="AlphaFoldDB" id="C3J8R2"/>
<dbReference type="InterPro" id="IPR027417">
    <property type="entry name" value="P-loop_NTPase"/>
</dbReference>
<gene>
    <name evidence="9 10" type="primary">bioD</name>
    <name evidence="10" type="ORF">POREN0001_0581</name>
</gene>
<feature type="binding site" evidence="9">
    <location>
        <position position="57"/>
    </location>
    <ligand>
        <name>ATP</name>
        <dbReference type="ChEBI" id="CHEBI:30616"/>
    </ligand>
</feature>
<dbReference type="GO" id="GO:0005524">
    <property type="term" value="F:ATP binding"/>
    <property type="evidence" value="ECO:0007669"/>
    <property type="project" value="UniProtKB-UniRule"/>
</dbReference>
<comment type="subunit">
    <text evidence="9">Homodimer.</text>
</comment>
<dbReference type="GO" id="GO:0000287">
    <property type="term" value="F:magnesium ion binding"/>
    <property type="evidence" value="ECO:0007669"/>
    <property type="project" value="UniProtKB-UniRule"/>
</dbReference>
<evidence type="ECO:0000256" key="3">
    <source>
        <dbReference type="ARBA" id="ARBA00022723"/>
    </source>
</evidence>
<dbReference type="Gene3D" id="3.40.50.300">
    <property type="entry name" value="P-loop containing nucleotide triphosphate hydrolases"/>
    <property type="match status" value="1"/>
</dbReference>
<dbReference type="UniPathway" id="UPA00078">
    <property type="reaction ID" value="UER00161"/>
</dbReference>
<dbReference type="Proteomes" id="UP000004295">
    <property type="component" value="Unassembled WGS sequence"/>
</dbReference>
<keyword evidence="6 9" id="KW-0067">ATP-binding</keyword>
<comment type="cofactor">
    <cofactor evidence="9">
        <name>Mg(2+)</name>
        <dbReference type="ChEBI" id="CHEBI:18420"/>
    </cofactor>
</comment>
<evidence type="ECO:0000256" key="1">
    <source>
        <dbReference type="ARBA" id="ARBA00022490"/>
    </source>
</evidence>
<comment type="catalytic activity">
    <reaction evidence="9">
        <text>(7R,8S)-7,8-diammoniononanoate + CO2 + ATP = (4R,5S)-dethiobiotin + ADP + phosphate + 3 H(+)</text>
        <dbReference type="Rhea" id="RHEA:15805"/>
        <dbReference type="ChEBI" id="CHEBI:15378"/>
        <dbReference type="ChEBI" id="CHEBI:16526"/>
        <dbReference type="ChEBI" id="CHEBI:30616"/>
        <dbReference type="ChEBI" id="CHEBI:43474"/>
        <dbReference type="ChEBI" id="CHEBI:149469"/>
        <dbReference type="ChEBI" id="CHEBI:149473"/>
        <dbReference type="ChEBI" id="CHEBI:456216"/>
        <dbReference type="EC" id="6.3.3.3"/>
    </reaction>
</comment>
<keyword evidence="2 9" id="KW-0436">Ligase</keyword>
<feature type="active site" evidence="9">
    <location>
        <position position="40"/>
    </location>
</feature>
<keyword evidence="5 9" id="KW-0093">Biotin biosynthesis</keyword>
<dbReference type="GO" id="GO:0004141">
    <property type="term" value="F:dethiobiotin synthase activity"/>
    <property type="evidence" value="ECO:0007669"/>
    <property type="project" value="UniProtKB-UniRule"/>
</dbReference>
<evidence type="ECO:0000256" key="7">
    <source>
        <dbReference type="ARBA" id="ARBA00022842"/>
    </source>
</evidence>
<dbReference type="EMBL" id="ACNN01000007">
    <property type="protein sequence ID" value="EEN83430.1"/>
    <property type="molecule type" value="Genomic_DNA"/>
</dbReference>
<name>C3J8R2_POREA</name>
<organism evidence="10 11">
    <name type="scientific">Porphyromonas endodontalis (strain ATCC 35406 / DSM 24491 / JCM 8526 / CCUG 16442 / BCRC 14492 / NCTC 13058 / HG 370)</name>
    <name type="common">Bacteroides endodontalis</name>
    <dbReference type="NCBI Taxonomy" id="553175"/>
    <lineage>
        <taxon>Bacteria</taxon>
        <taxon>Pseudomonadati</taxon>
        <taxon>Bacteroidota</taxon>
        <taxon>Bacteroidia</taxon>
        <taxon>Bacteroidales</taxon>
        <taxon>Porphyromonadaceae</taxon>
        <taxon>Porphyromonas</taxon>
    </lineage>
</organism>
<reference evidence="10 11" key="1">
    <citation type="submission" date="2009-04" db="EMBL/GenBank/DDBJ databases">
        <authorList>
            <person name="Sebastian Y."/>
            <person name="Madupu R."/>
            <person name="Durkin A.S."/>
            <person name="Torralba M."/>
            <person name="Methe B."/>
            <person name="Sutton G.G."/>
            <person name="Strausberg R.L."/>
            <person name="Nelson K.E."/>
        </authorList>
    </citation>
    <scope>NUCLEOTIDE SEQUENCE [LARGE SCALE GENOMIC DNA]</scope>
    <source>
        <strain evidence="11">ATCC 35406 / DSM 24491 / JCM 8526 / CCUG 16442 / BCRC 14492 / NCTC 13058 / HG 370</strain>
    </source>
</reference>
<feature type="binding site" evidence="9">
    <location>
        <begin position="178"/>
        <end position="179"/>
    </location>
    <ligand>
        <name>ATP</name>
        <dbReference type="ChEBI" id="CHEBI:30616"/>
    </ligand>
</feature>
<evidence type="ECO:0000313" key="11">
    <source>
        <dbReference type="Proteomes" id="UP000004295"/>
    </source>
</evidence>
<feature type="binding site" evidence="9">
    <location>
        <position position="57"/>
    </location>
    <ligand>
        <name>Mg(2+)</name>
        <dbReference type="ChEBI" id="CHEBI:18420"/>
    </ligand>
</feature>
<dbReference type="PANTHER" id="PTHR43210:SF2">
    <property type="entry name" value="ATP-DEPENDENT DETHIOBIOTIN SYNTHETASE BIOD 2"/>
    <property type="match status" value="1"/>
</dbReference>
<comment type="subcellular location">
    <subcellularLocation>
        <location evidence="9">Cytoplasm</location>
    </subcellularLocation>
</comment>
<keyword evidence="4 9" id="KW-0547">Nucleotide-binding</keyword>
<keyword evidence="3 9" id="KW-0479">Metal-binding</keyword>
<dbReference type="PIRSF" id="PIRSF006755">
    <property type="entry name" value="DTB_synth"/>
    <property type="match status" value="1"/>
</dbReference>
<dbReference type="InterPro" id="IPR004472">
    <property type="entry name" value="DTB_synth_BioD"/>
</dbReference>
<keyword evidence="1 9" id="KW-0963">Cytoplasm</keyword>
<evidence type="ECO:0000256" key="6">
    <source>
        <dbReference type="ARBA" id="ARBA00022840"/>
    </source>
</evidence>
<evidence type="ECO:0000313" key="10">
    <source>
        <dbReference type="EMBL" id="EEN83430.1"/>
    </source>
</evidence>
<dbReference type="NCBIfam" id="TIGR00347">
    <property type="entry name" value="bioD"/>
    <property type="match status" value="1"/>
</dbReference>